<accession>A0A6A1W6N1</accession>
<evidence type="ECO:0000313" key="1">
    <source>
        <dbReference type="EMBL" id="KAB1220880.1"/>
    </source>
</evidence>
<dbReference type="EMBL" id="RXIC02000021">
    <property type="protein sequence ID" value="KAB1220882.1"/>
    <property type="molecule type" value="Genomic_DNA"/>
</dbReference>
<comment type="caution">
    <text evidence="2">The sequence shown here is derived from an EMBL/GenBank/DDBJ whole genome shotgun (WGS) entry which is preliminary data.</text>
</comment>
<gene>
    <name evidence="1" type="ORF">CJ030_MR3G022592</name>
    <name evidence="2" type="ORF">CJ030_MR3G022594</name>
</gene>
<proteinExistence type="predicted"/>
<evidence type="ECO:0000313" key="3">
    <source>
        <dbReference type="Proteomes" id="UP000516437"/>
    </source>
</evidence>
<reference evidence="2 3" key="2">
    <citation type="journal article" date="2019" name="Plant Biotechnol. J.">
        <title>The red bayberry genome and genetic basis of sex determination.</title>
        <authorList>
            <person name="Jia H.M."/>
            <person name="Jia H.J."/>
            <person name="Cai Q.L."/>
            <person name="Wang Y."/>
            <person name="Zhao H.B."/>
            <person name="Yang W.F."/>
            <person name="Wang G.Y."/>
            <person name="Li Y.H."/>
            <person name="Zhan D.L."/>
            <person name="Shen Y.T."/>
            <person name="Niu Q.F."/>
            <person name="Chang L."/>
            <person name="Qiu J."/>
            <person name="Zhao L."/>
            <person name="Xie H.B."/>
            <person name="Fu W.Y."/>
            <person name="Jin J."/>
            <person name="Li X.W."/>
            <person name="Jiao Y."/>
            <person name="Zhou C.C."/>
            <person name="Tu T."/>
            <person name="Chai C.Y."/>
            <person name="Gao J.L."/>
            <person name="Fan L.J."/>
            <person name="van de Weg E."/>
            <person name="Wang J.Y."/>
            <person name="Gao Z.S."/>
        </authorList>
    </citation>
    <scope>NUCLEOTIDE SEQUENCE [LARGE SCALE GENOMIC DNA]</scope>
    <source>
        <tissue evidence="2">Leaves</tissue>
    </source>
</reference>
<reference evidence="2" key="1">
    <citation type="submission" date="2018-07" db="EMBL/GenBank/DDBJ databases">
        <authorList>
            <person name="Gao Z.-S."/>
            <person name="Jia H.-M."/>
            <person name="Jia H.-J."/>
            <person name="Cai Q.-L."/>
            <person name="Wang Y."/>
            <person name="Zhao H.-B."/>
        </authorList>
    </citation>
    <scope>NUCLEOTIDE SEQUENCE</scope>
    <source>
        <tissue evidence="2">Leaves</tissue>
    </source>
</reference>
<name>A0A6A1W6N1_9ROSI</name>
<sequence>MADLNDQRSLRTFSEAFKELAATVDSQTADVEIATFSSALSLISRLSLLWPRLQVCGDQFGRQGIIANTVKKVGSHSRILLKIKCGANMVRVLFENILATGCHEHASEKGYYGNLRAVGRKIRGDGRSMAEYGIGDLGISKDNCRGQQWDG</sequence>
<keyword evidence="3" id="KW-1185">Reference proteome</keyword>
<evidence type="ECO:0000313" key="2">
    <source>
        <dbReference type="EMBL" id="KAB1220882.1"/>
    </source>
</evidence>
<reference evidence="2" key="3">
    <citation type="submission" date="2019-09" db="EMBL/GenBank/DDBJ databases">
        <authorList>
            <person name="Gao Z."/>
        </authorList>
    </citation>
    <scope>NUCLEOTIDE SEQUENCE</scope>
    <source>
        <tissue evidence="2">Leaves</tissue>
    </source>
</reference>
<dbReference type="AlphaFoldDB" id="A0A6A1W6N1"/>
<dbReference type="Proteomes" id="UP000516437">
    <property type="component" value="Chromosome 3"/>
</dbReference>
<organism evidence="2 3">
    <name type="scientific">Morella rubra</name>
    <name type="common">Chinese bayberry</name>
    <dbReference type="NCBI Taxonomy" id="262757"/>
    <lineage>
        <taxon>Eukaryota</taxon>
        <taxon>Viridiplantae</taxon>
        <taxon>Streptophyta</taxon>
        <taxon>Embryophyta</taxon>
        <taxon>Tracheophyta</taxon>
        <taxon>Spermatophyta</taxon>
        <taxon>Magnoliopsida</taxon>
        <taxon>eudicotyledons</taxon>
        <taxon>Gunneridae</taxon>
        <taxon>Pentapetalae</taxon>
        <taxon>rosids</taxon>
        <taxon>fabids</taxon>
        <taxon>Fagales</taxon>
        <taxon>Myricaceae</taxon>
        <taxon>Morella</taxon>
    </lineage>
</organism>
<dbReference type="OrthoDB" id="116883at2759"/>
<protein>
    <submittedName>
        <fullName evidence="2">Uncharacterized protein</fullName>
    </submittedName>
</protein>
<dbReference type="EMBL" id="RXIC02000021">
    <property type="protein sequence ID" value="KAB1220880.1"/>
    <property type="molecule type" value="Genomic_DNA"/>
</dbReference>